<dbReference type="Gene3D" id="3.40.30.10">
    <property type="entry name" value="Glutaredoxin"/>
    <property type="match status" value="1"/>
</dbReference>
<feature type="domain" description="GST N-terminal" evidence="1">
    <location>
        <begin position="8"/>
        <end position="84"/>
    </location>
</feature>
<dbReference type="SUPFAM" id="SSF52833">
    <property type="entry name" value="Thioredoxin-like"/>
    <property type="match status" value="1"/>
</dbReference>
<proteinExistence type="predicted"/>
<dbReference type="InterPro" id="IPR040079">
    <property type="entry name" value="Glutathione_S-Trfase"/>
</dbReference>
<reference evidence="3" key="1">
    <citation type="journal article" date="2019" name="Int. J. Syst. Evol. Microbiol.">
        <title>The Global Catalogue of Microorganisms (GCM) 10K type strain sequencing project: providing services to taxonomists for standard genome sequencing and annotation.</title>
        <authorList>
            <consortium name="The Broad Institute Genomics Platform"/>
            <consortium name="The Broad Institute Genome Sequencing Center for Infectious Disease"/>
            <person name="Wu L."/>
            <person name="Ma J."/>
        </authorList>
    </citation>
    <scope>NUCLEOTIDE SEQUENCE [LARGE SCALE GENOMIC DNA]</scope>
    <source>
        <strain evidence="3">JCM 16914</strain>
    </source>
</reference>
<dbReference type="InterPro" id="IPR054416">
    <property type="entry name" value="GST_UstS-like_C"/>
</dbReference>
<dbReference type="PANTHER" id="PTHR42673:SF4">
    <property type="entry name" value="MALEYLACETOACETATE ISOMERASE"/>
    <property type="match status" value="1"/>
</dbReference>
<dbReference type="RefSeq" id="WP_344705003.1">
    <property type="nucleotide sequence ID" value="NZ_BAAAZT010000077.1"/>
</dbReference>
<dbReference type="SUPFAM" id="SSF47616">
    <property type="entry name" value="GST C-terminal domain-like"/>
    <property type="match status" value="1"/>
</dbReference>
<evidence type="ECO:0000313" key="3">
    <source>
        <dbReference type="Proteomes" id="UP001500133"/>
    </source>
</evidence>
<dbReference type="Proteomes" id="UP001500133">
    <property type="component" value="Unassembled WGS sequence"/>
</dbReference>
<protein>
    <submittedName>
        <fullName evidence="2">Glutathione S-transferase family protein</fullName>
    </submittedName>
</protein>
<dbReference type="Pfam" id="PF13417">
    <property type="entry name" value="GST_N_3"/>
    <property type="match status" value="1"/>
</dbReference>
<dbReference type="SFLD" id="SFLDG00358">
    <property type="entry name" value="Main_(cytGST)"/>
    <property type="match status" value="1"/>
</dbReference>
<dbReference type="EMBL" id="BAAAZT010000077">
    <property type="protein sequence ID" value="GAA3910681.1"/>
    <property type="molecule type" value="Genomic_DNA"/>
</dbReference>
<sequence>MARLLYELCGIEDALRFSPFCWRIRYALAHKGLEAETRPWRFTEKEALAFARHDKVPVLVDGDEVVTDSYNIMRYLDHHYPEAPLLGEGMAETRARFFNHYAERTLAPAILRIIMKDLLCAIHPADRAYFRRNREKRLGCTLEAFHAPAQGLDQLNAALEPLRGQLKTSPFLDGQAPAGADYLLFGHFMWARCASNADLLAESDPVHDWHARMLDLHGGLGRNARRIRDVGAV</sequence>
<keyword evidence="3" id="KW-1185">Reference proteome</keyword>
<gene>
    <name evidence="2" type="ORF">GCM10022228_22120</name>
</gene>
<evidence type="ECO:0000259" key="1">
    <source>
        <dbReference type="PROSITE" id="PS50404"/>
    </source>
</evidence>
<dbReference type="PROSITE" id="PS50404">
    <property type="entry name" value="GST_NTER"/>
    <property type="match status" value="1"/>
</dbReference>
<dbReference type="InterPro" id="IPR004045">
    <property type="entry name" value="Glutathione_S-Trfase_N"/>
</dbReference>
<evidence type="ECO:0000313" key="2">
    <source>
        <dbReference type="EMBL" id="GAA3910681.1"/>
    </source>
</evidence>
<accession>A0ABP7M2P9</accession>
<dbReference type="SFLD" id="SFLDS00019">
    <property type="entry name" value="Glutathione_Transferase_(cytos"/>
    <property type="match status" value="1"/>
</dbReference>
<dbReference type="Gene3D" id="1.20.1050.10">
    <property type="match status" value="1"/>
</dbReference>
<dbReference type="PANTHER" id="PTHR42673">
    <property type="entry name" value="MALEYLACETOACETATE ISOMERASE"/>
    <property type="match status" value="1"/>
</dbReference>
<dbReference type="InterPro" id="IPR036282">
    <property type="entry name" value="Glutathione-S-Trfase_C_sf"/>
</dbReference>
<organism evidence="2 3">
    <name type="scientific">Halomonas cibimaris</name>
    <dbReference type="NCBI Taxonomy" id="657012"/>
    <lineage>
        <taxon>Bacteria</taxon>
        <taxon>Pseudomonadati</taxon>
        <taxon>Pseudomonadota</taxon>
        <taxon>Gammaproteobacteria</taxon>
        <taxon>Oceanospirillales</taxon>
        <taxon>Halomonadaceae</taxon>
        <taxon>Halomonas</taxon>
    </lineage>
</organism>
<name>A0ABP7M2P9_9GAMM</name>
<dbReference type="InterPro" id="IPR036249">
    <property type="entry name" value="Thioredoxin-like_sf"/>
</dbReference>
<comment type="caution">
    <text evidence="2">The sequence shown here is derived from an EMBL/GenBank/DDBJ whole genome shotgun (WGS) entry which is preliminary data.</text>
</comment>
<dbReference type="Pfam" id="PF22041">
    <property type="entry name" value="GST_C_7"/>
    <property type="match status" value="1"/>
</dbReference>